<dbReference type="WBParaSite" id="PSAMB.scaffold494size49430.g6294.t1">
    <property type="protein sequence ID" value="PSAMB.scaffold494size49430.g6294.t1"/>
    <property type="gene ID" value="PSAMB.scaffold494size49430.g6294"/>
</dbReference>
<keyword evidence="2" id="KW-1133">Transmembrane helix</keyword>
<proteinExistence type="predicted"/>
<evidence type="ECO:0000313" key="4">
    <source>
        <dbReference type="Proteomes" id="UP000887566"/>
    </source>
</evidence>
<organism evidence="4 5">
    <name type="scientific">Plectus sambesii</name>
    <dbReference type="NCBI Taxonomy" id="2011161"/>
    <lineage>
        <taxon>Eukaryota</taxon>
        <taxon>Metazoa</taxon>
        <taxon>Ecdysozoa</taxon>
        <taxon>Nematoda</taxon>
        <taxon>Chromadorea</taxon>
        <taxon>Plectida</taxon>
        <taxon>Plectina</taxon>
        <taxon>Plectoidea</taxon>
        <taxon>Plectidae</taxon>
        <taxon>Plectus</taxon>
    </lineage>
</organism>
<feature type="chain" id="PRO_5038023005" evidence="3">
    <location>
        <begin position="17"/>
        <end position="225"/>
    </location>
</feature>
<feature type="transmembrane region" description="Helical" evidence="2">
    <location>
        <begin position="26"/>
        <end position="48"/>
    </location>
</feature>
<reference evidence="5" key="1">
    <citation type="submission" date="2022-11" db="UniProtKB">
        <authorList>
            <consortium name="WormBaseParasite"/>
        </authorList>
    </citation>
    <scope>IDENTIFICATION</scope>
</reference>
<evidence type="ECO:0000256" key="2">
    <source>
        <dbReference type="SAM" id="Phobius"/>
    </source>
</evidence>
<sequence>MGLFWVAMLCIQCILSANVIHRCVPSLNPAIVWLLALLGTILPVFGLFKMYHEEKAVRTALIEQGPPISCGNSAFSRLTRFIWKDACLDYHRAVDVHVIWAVNPLAVYEKGVNAILEGILRLVSANAGKFIGIFLTSLMSALPWYFRFFVPPICIMLFYSYMLNSGFGFLWRCIEFYRPRHSLNPSPRAMELARLLENDPLESVTNASRPETGAVDIAAGSNSQD</sequence>
<keyword evidence="2" id="KW-0812">Transmembrane</keyword>
<accession>A0A914WR59</accession>
<evidence type="ECO:0000256" key="1">
    <source>
        <dbReference type="SAM" id="MobiDB-lite"/>
    </source>
</evidence>
<dbReference type="Proteomes" id="UP000887566">
    <property type="component" value="Unplaced"/>
</dbReference>
<keyword evidence="3" id="KW-0732">Signal</keyword>
<feature type="signal peptide" evidence="3">
    <location>
        <begin position="1"/>
        <end position="16"/>
    </location>
</feature>
<evidence type="ECO:0000313" key="5">
    <source>
        <dbReference type="WBParaSite" id="PSAMB.scaffold494size49430.g6294.t1"/>
    </source>
</evidence>
<evidence type="ECO:0000256" key="3">
    <source>
        <dbReference type="SAM" id="SignalP"/>
    </source>
</evidence>
<keyword evidence="4" id="KW-1185">Reference proteome</keyword>
<feature type="region of interest" description="Disordered" evidence="1">
    <location>
        <begin position="204"/>
        <end position="225"/>
    </location>
</feature>
<feature type="transmembrane region" description="Helical" evidence="2">
    <location>
        <begin position="148"/>
        <end position="171"/>
    </location>
</feature>
<feature type="transmembrane region" description="Helical" evidence="2">
    <location>
        <begin position="119"/>
        <end position="142"/>
    </location>
</feature>
<dbReference type="AlphaFoldDB" id="A0A914WR59"/>
<name>A0A914WR59_9BILA</name>
<protein>
    <submittedName>
        <fullName evidence="5">Chloride channel CLIC-like protein 1</fullName>
    </submittedName>
</protein>
<keyword evidence="2" id="KW-0472">Membrane</keyword>